<evidence type="ECO:0000313" key="1">
    <source>
        <dbReference type="EMBL" id="GAL94405.1"/>
    </source>
</evidence>
<comment type="caution">
    <text evidence="1">The sequence shown here is derived from an EMBL/GenBank/DDBJ whole genome shotgun (WGS) entry which is preliminary data.</text>
</comment>
<organism evidence="1 2">
    <name type="scientific">Microcystis aeruginosa NIES-44</name>
    <dbReference type="NCBI Taxonomy" id="449439"/>
    <lineage>
        <taxon>Bacteria</taxon>
        <taxon>Bacillati</taxon>
        <taxon>Cyanobacteriota</taxon>
        <taxon>Cyanophyceae</taxon>
        <taxon>Oscillatoriophycideae</taxon>
        <taxon>Chroococcales</taxon>
        <taxon>Microcystaceae</taxon>
        <taxon>Microcystis</taxon>
    </lineage>
</organism>
<dbReference type="Proteomes" id="UP000030321">
    <property type="component" value="Unassembled WGS sequence"/>
</dbReference>
<proteinExistence type="predicted"/>
<protein>
    <submittedName>
        <fullName evidence="1">Uncharacterized protein</fullName>
    </submittedName>
</protein>
<dbReference type="EMBL" id="BBPA01000054">
    <property type="protein sequence ID" value="GAL94405.1"/>
    <property type="molecule type" value="Genomic_DNA"/>
</dbReference>
<sequence length="41" mass="4991">MTVKKRRFSLIEVNYRKNADHQAEFSKKGLKLIHNFHINMF</sequence>
<gene>
    <name evidence="1" type="ORF">N44_02985</name>
</gene>
<name>A0A0A1VXD8_MICAE</name>
<reference evidence="2" key="1">
    <citation type="journal article" date="2015" name="Genome">
        <title>Whole Genome Sequence of the Non-Microcystin-Producing Microcystis aeruginosa Strain NIES-44.</title>
        <authorList>
            <person name="Okano K."/>
            <person name="Miyata N."/>
            <person name="Ozaki Y."/>
        </authorList>
    </citation>
    <scope>NUCLEOTIDE SEQUENCE [LARGE SCALE GENOMIC DNA]</scope>
    <source>
        <strain evidence="2">NIES-44</strain>
    </source>
</reference>
<dbReference type="AlphaFoldDB" id="A0A0A1VXD8"/>
<evidence type="ECO:0000313" key="2">
    <source>
        <dbReference type="Proteomes" id="UP000030321"/>
    </source>
</evidence>
<accession>A0A0A1VXD8</accession>